<dbReference type="SMART" id="SM00360">
    <property type="entry name" value="RRM"/>
    <property type="match status" value="1"/>
</dbReference>
<feature type="compositionally biased region" description="Low complexity" evidence="3">
    <location>
        <begin position="409"/>
        <end position="419"/>
    </location>
</feature>
<dbReference type="InterPro" id="IPR035979">
    <property type="entry name" value="RBD_domain_sf"/>
</dbReference>
<dbReference type="PANTHER" id="PTHR10693">
    <property type="entry name" value="RAS GTPASE-ACTIVATING PROTEIN-BINDING PROTEIN"/>
    <property type="match status" value="1"/>
</dbReference>
<dbReference type="InterPro" id="IPR012677">
    <property type="entry name" value="Nucleotide-bd_a/b_plait_sf"/>
</dbReference>
<dbReference type="PROSITE" id="PS50177">
    <property type="entry name" value="NTF2_DOMAIN"/>
    <property type="match status" value="1"/>
</dbReference>
<dbReference type="InterPro" id="IPR032710">
    <property type="entry name" value="NTF2-like_dom_sf"/>
</dbReference>
<evidence type="ECO:0000313" key="6">
    <source>
        <dbReference type="EMBL" id="KAF3438057.1"/>
    </source>
</evidence>
<dbReference type="CDD" id="cd00780">
    <property type="entry name" value="NTF2"/>
    <property type="match status" value="1"/>
</dbReference>
<dbReference type="CDD" id="cd00590">
    <property type="entry name" value="RRM_SF"/>
    <property type="match status" value="1"/>
</dbReference>
<feature type="region of interest" description="Disordered" evidence="3">
    <location>
        <begin position="379"/>
        <end position="470"/>
    </location>
</feature>
<dbReference type="Gene3D" id="3.30.70.330">
    <property type="match status" value="1"/>
</dbReference>
<dbReference type="InterPro" id="IPR039539">
    <property type="entry name" value="Ras_GTPase_bind_prot"/>
</dbReference>
<dbReference type="PROSITE" id="PS50102">
    <property type="entry name" value="RRM"/>
    <property type="match status" value="1"/>
</dbReference>
<dbReference type="AlphaFoldDB" id="A0A8K0GQU1"/>
<evidence type="ECO:0000259" key="5">
    <source>
        <dbReference type="PROSITE" id="PS50177"/>
    </source>
</evidence>
<keyword evidence="7" id="KW-1185">Reference proteome</keyword>
<evidence type="ECO:0000259" key="4">
    <source>
        <dbReference type="PROSITE" id="PS50102"/>
    </source>
</evidence>
<dbReference type="InterPro" id="IPR000504">
    <property type="entry name" value="RRM_dom"/>
</dbReference>
<dbReference type="OrthoDB" id="339151at2759"/>
<dbReference type="GO" id="GO:1990904">
    <property type="term" value="C:ribonucleoprotein complex"/>
    <property type="evidence" value="ECO:0007669"/>
    <property type="project" value="TreeGrafter"/>
</dbReference>
<dbReference type="GO" id="GO:0005829">
    <property type="term" value="C:cytosol"/>
    <property type="evidence" value="ECO:0007669"/>
    <property type="project" value="TreeGrafter"/>
</dbReference>
<feature type="region of interest" description="Disordered" evidence="3">
    <location>
        <begin position="276"/>
        <end position="301"/>
    </location>
</feature>
<feature type="domain" description="NTF2" evidence="5">
    <location>
        <begin position="18"/>
        <end position="134"/>
    </location>
</feature>
<dbReference type="SUPFAM" id="SSF54928">
    <property type="entry name" value="RNA-binding domain, RBD"/>
    <property type="match status" value="1"/>
</dbReference>
<evidence type="ECO:0000256" key="2">
    <source>
        <dbReference type="PROSITE-ProRule" id="PRU00176"/>
    </source>
</evidence>
<proteinExistence type="predicted"/>
<name>A0A8K0GQU1_9ROSA</name>
<gene>
    <name evidence="6" type="ORF">FNV43_RR20813</name>
</gene>
<dbReference type="Pfam" id="PF00076">
    <property type="entry name" value="RRM_1"/>
    <property type="match status" value="1"/>
</dbReference>
<feature type="compositionally biased region" description="Gly residues" evidence="3">
    <location>
        <begin position="453"/>
        <end position="464"/>
    </location>
</feature>
<dbReference type="PANTHER" id="PTHR10693:SF75">
    <property type="entry name" value="NUCLEAR TRANSPORT FACTOR 2"/>
    <property type="match status" value="1"/>
</dbReference>
<accession>A0A8K0GQU1</accession>
<keyword evidence="1 2" id="KW-0694">RNA-binding</keyword>
<dbReference type="Gene3D" id="3.10.450.50">
    <property type="match status" value="1"/>
</dbReference>
<comment type="caution">
    <text evidence="6">The sequence shown here is derived from an EMBL/GenBank/DDBJ whole genome shotgun (WGS) entry which is preliminary data.</text>
</comment>
<dbReference type="FunFam" id="3.10.450.50:FF:000003">
    <property type="entry name" value="Nuclear transport factor 2 family protein"/>
    <property type="match status" value="1"/>
</dbReference>
<sequence length="470" mass="51096">MMAMQEASPASAHSAQVVGNAFVEQYYHILHHSPELVHRFYQDSSSLSRPDINGNMTTVTSMQAINDRILSLNYEDYTAEIKTADAQESYEKGVIVLVTGCLTGKDNVKKKFTQTFFLAPQDKGYYVLNDVFRYVEEGETLPVDSVPANGINENTQGGSIPVEQEPTHAPDHLVVDPVASFGEDLDNGAEVCDPSDNEEGSVIEEEIVEPPTHSIENKSIPAVESTLEAQEDVPKKSYASILKVMKGNTTSNSVYVPARTVRKTPVNADQQSLGFAKPAPAQEPSNPSGNAPESDHANEEAEGHSIYVRNLPYDATVEQLEEEFKKFGPIKRDGIQVRSSKQGFCFGFVEFESLSSMQSALEASPIMIDDHHQAVVEEKRTTTKVSGSGSGRGRYSSGRGGFRSDSFRARSNFSGSRSFGRNEFRNQGEFSGRPRGSGGRSSGEGYQRVSQNGRGGRQGGGGGNRSSVPT</sequence>
<dbReference type="InterPro" id="IPR018222">
    <property type="entry name" value="Nuclear_transport_factor_2_euk"/>
</dbReference>
<protein>
    <submittedName>
        <fullName evidence="6">Uncharacterized protein</fullName>
    </submittedName>
</protein>
<evidence type="ECO:0000313" key="7">
    <source>
        <dbReference type="Proteomes" id="UP000796880"/>
    </source>
</evidence>
<dbReference type="SUPFAM" id="SSF54427">
    <property type="entry name" value="NTF2-like"/>
    <property type="match status" value="1"/>
</dbReference>
<dbReference type="FunFam" id="3.30.70.330:FF:001141">
    <property type="entry name" value="Ras GTPase-activating protein-binding protein 1"/>
    <property type="match status" value="1"/>
</dbReference>
<dbReference type="Proteomes" id="UP000796880">
    <property type="component" value="Unassembled WGS sequence"/>
</dbReference>
<evidence type="ECO:0000256" key="1">
    <source>
        <dbReference type="ARBA" id="ARBA00022884"/>
    </source>
</evidence>
<dbReference type="InterPro" id="IPR002075">
    <property type="entry name" value="NTF2_dom"/>
</dbReference>
<feature type="domain" description="RRM" evidence="4">
    <location>
        <begin position="304"/>
        <end position="381"/>
    </location>
</feature>
<dbReference type="Pfam" id="PF02136">
    <property type="entry name" value="NTF2"/>
    <property type="match status" value="1"/>
</dbReference>
<dbReference type="GO" id="GO:0003729">
    <property type="term" value="F:mRNA binding"/>
    <property type="evidence" value="ECO:0007669"/>
    <property type="project" value="TreeGrafter"/>
</dbReference>
<reference evidence="6" key="1">
    <citation type="submission" date="2020-03" db="EMBL/GenBank/DDBJ databases">
        <title>A high-quality chromosome-level genome assembly of a woody plant with both climbing and erect habits, Rhamnella rubrinervis.</title>
        <authorList>
            <person name="Lu Z."/>
            <person name="Yang Y."/>
            <person name="Zhu X."/>
            <person name="Sun Y."/>
        </authorList>
    </citation>
    <scope>NUCLEOTIDE SEQUENCE</scope>
    <source>
        <strain evidence="6">BYM</strain>
        <tissue evidence="6">Leaf</tissue>
    </source>
</reference>
<evidence type="ECO:0000256" key="3">
    <source>
        <dbReference type="SAM" id="MobiDB-lite"/>
    </source>
</evidence>
<dbReference type="EMBL" id="VOIH02000009">
    <property type="protein sequence ID" value="KAF3438057.1"/>
    <property type="molecule type" value="Genomic_DNA"/>
</dbReference>
<organism evidence="6 7">
    <name type="scientific">Rhamnella rubrinervis</name>
    <dbReference type="NCBI Taxonomy" id="2594499"/>
    <lineage>
        <taxon>Eukaryota</taxon>
        <taxon>Viridiplantae</taxon>
        <taxon>Streptophyta</taxon>
        <taxon>Embryophyta</taxon>
        <taxon>Tracheophyta</taxon>
        <taxon>Spermatophyta</taxon>
        <taxon>Magnoliopsida</taxon>
        <taxon>eudicotyledons</taxon>
        <taxon>Gunneridae</taxon>
        <taxon>Pentapetalae</taxon>
        <taxon>rosids</taxon>
        <taxon>fabids</taxon>
        <taxon>Rosales</taxon>
        <taxon>Rhamnaceae</taxon>
        <taxon>rhamnoid group</taxon>
        <taxon>Rhamneae</taxon>
        <taxon>Rhamnella</taxon>
    </lineage>
</organism>
<feature type="compositionally biased region" description="Low complexity" evidence="3">
    <location>
        <begin position="443"/>
        <end position="452"/>
    </location>
</feature>